<feature type="compositionally biased region" description="Basic and acidic residues" evidence="1">
    <location>
        <begin position="208"/>
        <end position="225"/>
    </location>
</feature>
<proteinExistence type="predicted"/>
<name>A0A7X9NH17_9FIRM</name>
<reference evidence="4 5" key="1">
    <citation type="submission" date="2020-04" db="EMBL/GenBank/DDBJ databases">
        <authorList>
            <person name="Hitch T.C.A."/>
            <person name="Wylensek D."/>
            <person name="Clavel T."/>
        </authorList>
    </citation>
    <scope>NUCLEOTIDE SEQUENCE [LARGE SCALE GENOMIC DNA]</scope>
    <source>
        <strain evidence="4 5">BSM-383-APC-22F</strain>
    </source>
</reference>
<keyword evidence="2" id="KW-0812">Transmembrane</keyword>
<gene>
    <name evidence="4" type="ORF">HF861_04425</name>
</gene>
<feature type="signal peptide" evidence="3">
    <location>
        <begin position="1"/>
        <end position="28"/>
    </location>
</feature>
<evidence type="ECO:0000256" key="2">
    <source>
        <dbReference type="SAM" id="Phobius"/>
    </source>
</evidence>
<dbReference type="Proteomes" id="UP000540014">
    <property type="component" value="Unassembled WGS sequence"/>
</dbReference>
<keyword evidence="2" id="KW-1133">Transmembrane helix</keyword>
<feature type="chain" id="PRO_5030844176" description="QVPTGV class sortase B protein-sorting domain-containing protein" evidence="3">
    <location>
        <begin position="29"/>
        <end position="403"/>
    </location>
</feature>
<comment type="caution">
    <text evidence="4">The sequence shown here is derived from an EMBL/GenBank/DDBJ whole genome shotgun (WGS) entry which is preliminary data.</text>
</comment>
<protein>
    <recommendedName>
        <fullName evidence="6">QVPTGV class sortase B protein-sorting domain-containing protein</fullName>
    </recommendedName>
</protein>
<dbReference type="AlphaFoldDB" id="A0A7X9NH17"/>
<evidence type="ECO:0000256" key="3">
    <source>
        <dbReference type="SAM" id="SignalP"/>
    </source>
</evidence>
<feature type="region of interest" description="Disordered" evidence="1">
    <location>
        <begin position="208"/>
        <end position="234"/>
    </location>
</feature>
<keyword evidence="3" id="KW-0732">Signal</keyword>
<organism evidence="4 5">
    <name type="scientific">Faecalicoccus pleomorphus</name>
    <dbReference type="NCBI Taxonomy" id="1323"/>
    <lineage>
        <taxon>Bacteria</taxon>
        <taxon>Bacillati</taxon>
        <taxon>Bacillota</taxon>
        <taxon>Erysipelotrichia</taxon>
        <taxon>Erysipelotrichales</taxon>
        <taxon>Erysipelotrichaceae</taxon>
        <taxon>Faecalicoccus</taxon>
    </lineage>
</organism>
<dbReference type="EMBL" id="JABAFR010000008">
    <property type="protein sequence ID" value="NME44128.1"/>
    <property type="molecule type" value="Genomic_DNA"/>
</dbReference>
<dbReference type="RefSeq" id="WP_168965053.1">
    <property type="nucleotide sequence ID" value="NZ_JABAFR010000008.1"/>
</dbReference>
<feature type="transmembrane region" description="Helical" evidence="2">
    <location>
        <begin position="373"/>
        <end position="396"/>
    </location>
</feature>
<accession>A0A7X9NH17</accession>
<dbReference type="Gene3D" id="2.60.40.1140">
    <property type="entry name" value="Collagen-binding surface protein Cna, B-type domain"/>
    <property type="match status" value="1"/>
</dbReference>
<keyword evidence="2" id="KW-0472">Membrane</keyword>
<evidence type="ECO:0000313" key="5">
    <source>
        <dbReference type="Proteomes" id="UP000540014"/>
    </source>
</evidence>
<evidence type="ECO:0008006" key="6">
    <source>
        <dbReference type="Google" id="ProtNLM"/>
    </source>
</evidence>
<evidence type="ECO:0000313" key="4">
    <source>
        <dbReference type="EMBL" id="NME44128.1"/>
    </source>
</evidence>
<sequence>MNKRFQKGLAVSALAAMVVAPFAQPVFAIEAGGSGTDLGKAEGADTTLVLKKDLTVQDLDSDYVPKAPDVSFKYSVTNGEAGKFTSKQEDKTEQVYEVKAGENGDLIKVNNVAKENTINFSGSDTVKSGKVTKDISLDFSDVEKKFTSAGIYRYVITEGNYTQTDRADLSTALPQTGAGEKTRYIDVYVEEKAGGGFEIKGYVVSRTDTSEGKESGFTEEKKEDGTTPDSNKSSVYSTYDVTLTKKVAGAVTNNAGYTFTVTLPTDDTATYFYQKSGGSESTVSSSSSTTTFTETLKKDESFTLKGLPVGTTIGIVETEVQGFKVPTVKIDAGSEEDMTGWAKTGIGYSDADADATDVVVTNKKDGSILPPTGILMTIAPFAAMVGLGAALIALFAKKRKNEA</sequence>
<evidence type="ECO:0000256" key="1">
    <source>
        <dbReference type="SAM" id="MobiDB-lite"/>
    </source>
</evidence>